<dbReference type="PANTHER" id="PTHR43400">
    <property type="entry name" value="FUMARATE REDUCTASE"/>
    <property type="match status" value="1"/>
</dbReference>
<feature type="domain" description="FAD-dependent oxidoreductase 2 FAD-binding" evidence="4">
    <location>
        <begin position="167"/>
        <end position="215"/>
    </location>
</feature>
<comment type="caution">
    <text evidence="5">The sequence shown here is derived from an EMBL/GenBank/DDBJ whole genome shotgun (WGS) entry which is preliminary data.</text>
</comment>
<dbReference type="PANTHER" id="PTHR43400:SF1">
    <property type="entry name" value="FUMARATE REDUCTASE"/>
    <property type="match status" value="1"/>
</dbReference>
<feature type="compositionally biased region" description="Low complexity" evidence="3">
    <location>
        <begin position="287"/>
        <end position="301"/>
    </location>
</feature>
<dbReference type="SUPFAM" id="SSF51905">
    <property type="entry name" value="FAD/NAD(P)-binding domain"/>
    <property type="match status" value="1"/>
</dbReference>
<dbReference type="InterPro" id="IPR003953">
    <property type="entry name" value="FAD-dep_OxRdtase_2_FAD-bd"/>
</dbReference>
<dbReference type="Gene3D" id="3.50.50.60">
    <property type="entry name" value="FAD/NAD(P)-binding domain"/>
    <property type="match status" value="2"/>
</dbReference>
<evidence type="ECO:0000256" key="2">
    <source>
        <dbReference type="ARBA" id="ARBA00023002"/>
    </source>
</evidence>
<feature type="compositionally biased region" description="Basic and acidic residues" evidence="3">
    <location>
        <begin position="302"/>
        <end position="332"/>
    </location>
</feature>
<evidence type="ECO:0000313" key="5">
    <source>
        <dbReference type="EMBL" id="RIB07986.1"/>
    </source>
</evidence>
<reference evidence="5 6" key="1">
    <citation type="submission" date="2018-06" db="EMBL/GenBank/DDBJ databases">
        <title>Comparative genomics reveals the genomic features of Rhizophagus irregularis, R. cerebriforme, R. diaphanum and Gigaspora rosea, and their symbiotic lifestyle signature.</title>
        <authorList>
            <person name="Morin E."/>
            <person name="San Clemente H."/>
            <person name="Chen E.C.H."/>
            <person name="De La Providencia I."/>
            <person name="Hainaut M."/>
            <person name="Kuo A."/>
            <person name="Kohler A."/>
            <person name="Murat C."/>
            <person name="Tang N."/>
            <person name="Roy S."/>
            <person name="Loubradou J."/>
            <person name="Henrissat B."/>
            <person name="Grigoriev I.V."/>
            <person name="Corradi N."/>
            <person name="Roux C."/>
            <person name="Martin F.M."/>
        </authorList>
    </citation>
    <scope>NUCLEOTIDE SEQUENCE [LARGE SCALE GENOMIC DNA]</scope>
    <source>
        <strain evidence="5 6">DAOM 194757</strain>
    </source>
</reference>
<dbReference type="AlphaFoldDB" id="A0A397ULI1"/>
<evidence type="ECO:0000313" key="6">
    <source>
        <dbReference type="Proteomes" id="UP000266673"/>
    </source>
</evidence>
<organism evidence="5 6">
    <name type="scientific">Gigaspora rosea</name>
    <dbReference type="NCBI Taxonomy" id="44941"/>
    <lineage>
        <taxon>Eukaryota</taxon>
        <taxon>Fungi</taxon>
        <taxon>Fungi incertae sedis</taxon>
        <taxon>Mucoromycota</taxon>
        <taxon>Glomeromycotina</taxon>
        <taxon>Glomeromycetes</taxon>
        <taxon>Diversisporales</taxon>
        <taxon>Gigasporaceae</taxon>
        <taxon>Gigaspora</taxon>
    </lineage>
</organism>
<proteinExistence type="predicted"/>
<accession>A0A397ULI1</accession>
<evidence type="ECO:0000256" key="3">
    <source>
        <dbReference type="SAM" id="MobiDB-lite"/>
    </source>
</evidence>
<dbReference type="EMBL" id="QKWP01001570">
    <property type="protein sequence ID" value="RIB07986.1"/>
    <property type="molecule type" value="Genomic_DNA"/>
</dbReference>
<dbReference type="OrthoDB" id="260519at2759"/>
<keyword evidence="6" id="KW-1185">Reference proteome</keyword>
<protein>
    <recommendedName>
        <fullName evidence="4">FAD-dependent oxidoreductase 2 FAD-binding domain-containing protein</fullName>
    </recommendedName>
</protein>
<keyword evidence="1" id="KW-0285">Flavoprotein</keyword>
<dbReference type="InterPro" id="IPR050315">
    <property type="entry name" value="FAD-oxidoreductase_2"/>
</dbReference>
<dbReference type="SUPFAM" id="SSF55856">
    <property type="entry name" value="Cytochrome b5-like heme/steroid binding domain"/>
    <property type="match status" value="1"/>
</dbReference>
<dbReference type="Gene3D" id="3.10.120.10">
    <property type="entry name" value="Cytochrome b5-like heme/steroid binding domain"/>
    <property type="match status" value="1"/>
</dbReference>
<dbReference type="GO" id="GO:0016491">
    <property type="term" value="F:oxidoreductase activity"/>
    <property type="evidence" value="ECO:0007669"/>
    <property type="project" value="UniProtKB-KW"/>
</dbReference>
<evidence type="ECO:0000256" key="1">
    <source>
        <dbReference type="ARBA" id="ARBA00022630"/>
    </source>
</evidence>
<dbReference type="Pfam" id="PF00890">
    <property type="entry name" value="FAD_binding_2"/>
    <property type="match status" value="2"/>
</dbReference>
<keyword evidence="2" id="KW-0560">Oxidoreductase</keyword>
<dbReference type="STRING" id="44941.A0A397ULI1"/>
<evidence type="ECO:0000259" key="4">
    <source>
        <dbReference type="Pfam" id="PF00890"/>
    </source>
</evidence>
<dbReference type="InterPro" id="IPR036400">
    <property type="entry name" value="Cyt_B5-like_heme/steroid_sf"/>
</dbReference>
<feature type="region of interest" description="Disordered" evidence="3">
    <location>
        <begin position="282"/>
        <end position="337"/>
    </location>
</feature>
<sequence>MYNQVIVVGGGFSGLSAAHTVLECGGNVFVLDKNSFFGGNSTKATSVLGIQDSAEIFAQDTARSARVLAHPDLIKVLTGNSASVVEWLHEKFKRSFSTTYSSWKRNVPGFDDNLRFAKKLSTISLIEPGSSRRKLFAKKVPSRHIHLPTTNSEGDSHKMVIAIGGKATHMEKGGIDINAESEVRDMQEQVILGLFASGEIAGDVHGANRLGGSSLLGCVVYGRVAGDSASRYLFQNLSSATANCRLGQIARQLAPYQTIVSVDPTNQKVHLEIFWGSHKDATSQYTPPVQAPQASPSQAPAPEKKADASTREKKEYTAEEVAKHNKENDHPGVKQPLIYSGKDATEEFNMLHDKGVVQKYPPESIIGTLKR</sequence>
<feature type="domain" description="FAD-dependent oxidoreductase 2 FAD-binding" evidence="4">
    <location>
        <begin position="5"/>
        <end position="94"/>
    </location>
</feature>
<dbReference type="Proteomes" id="UP000266673">
    <property type="component" value="Unassembled WGS sequence"/>
</dbReference>
<gene>
    <name evidence="5" type="ORF">C2G38_2147307</name>
</gene>
<dbReference type="InterPro" id="IPR036188">
    <property type="entry name" value="FAD/NAD-bd_sf"/>
</dbReference>
<name>A0A397ULI1_9GLOM</name>